<dbReference type="GO" id="GO:0006398">
    <property type="term" value="P:mRNA 3'-end processing by stem-loop binding and cleavage"/>
    <property type="evidence" value="ECO:0007669"/>
    <property type="project" value="TreeGrafter"/>
</dbReference>
<sequence>MRLDCGIHPGLEGMDALPYIDLIDPAEIDLLLISHNISADDMLYTETDLEESMDKIETINFHEVKEVAGIKFWCYHAGHVLGAAMFMIEIAGVKESTYGTHIHEKREEREARFCNTVHDIVNRGGRGLIPVFALGRAQELLLILDEYWQNHPELHDIPIYYASSLAKKCMAVYQTYVNAMNDKIRKQININNPFVFKHISNLKSMDHFDDIGPSVVMASPDYTDLAMSTVTQTQAIPYTGPFNLLCYQLQKLTAAVNKIFKKIDMDVYRKRMEIMLQDMFGEDCVSSKDDSVLCITVDGKTANISLDTRTVDCEPGSEDDESLREMVELAAQRLYDALSPVY</sequence>
<dbReference type="GO" id="GO:0004521">
    <property type="term" value="F:RNA endonuclease activity"/>
    <property type="evidence" value="ECO:0007669"/>
    <property type="project" value="TreeGrafter"/>
</dbReference>
<feature type="domain" description="Beta-Casp" evidence="6">
    <location>
        <begin position="137"/>
        <end position="236"/>
    </location>
</feature>
<dbReference type="OrthoDB" id="10249535at2759"/>
<dbReference type="GO" id="GO:0005847">
    <property type="term" value="C:mRNA cleavage and polyadenylation specificity factor complex"/>
    <property type="evidence" value="ECO:0007669"/>
    <property type="project" value="TreeGrafter"/>
</dbReference>
<dbReference type="GO" id="GO:0004534">
    <property type="term" value="F:5'-3' RNA exonuclease activity"/>
    <property type="evidence" value="ECO:0007669"/>
    <property type="project" value="TreeGrafter"/>
</dbReference>
<dbReference type="Pfam" id="PF10996">
    <property type="entry name" value="Beta-Casp"/>
    <property type="match status" value="1"/>
</dbReference>
<keyword evidence="4" id="KW-0378">Hydrolase</keyword>
<evidence type="ECO:0000313" key="9">
    <source>
        <dbReference type="Proteomes" id="UP000276834"/>
    </source>
</evidence>
<dbReference type="InterPro" id="IPR022712">
    <property type="entry name" value="Beta_Casp"/>
</dbReference>
<dbReference type="InterPro" id="IPR021718">
    <property type="entry name" value="CPSF73-100_C"/>
</dbReference>
<keyword evidence="9" id="KW-1185">Reference proteome</keyword>
<comment type="caution">
    <text evidence="8">The sequence shown here is derived from an EMBL/GenBank/DDBJ whole genome shotgun (WGS) entry which is preliminary data.</text>
</comment>
<accession>A0A3L8T0C5</accession>
<reference evidence="8 9" key="1">
    <citation type="journal article" date="2018" name="Proc. R. Soc. B">
        <title>A non-coding region near Follistatin controls head colour polymorphism in the Gouldian finch.</title>
        <authorList>
            <person name="Toomey M.B."/>
            <person name="Marques C.I."/>
            <person name="Andrade P."/>
            <person name="Araujo P.M."/>
            <person name="Sabatino S."/>
            <person name="Gazda M.A."/>
            <person name="Afonso S."/>
            <person name="Lopes R.J."/>
            <person name="Corbo J.C."/>
            <person name="Carneiro M."/>
        </authorList>
    </citation>
    <scope>NUCLEOTIDE SEQUENCE [LARGE SCALE GENOMIC DNA]</scope>
    <source>
        <strain evidence="8">Red01</strain>
        <tissue evidence="8">Muscle</tissue>
    </source>
</reference>
<feature type="domain" description="Pre-mRNA 3'-end-processing endonuclease polyadenylation factor C-term" evidence="7">
    <location>
        <begin position="191"/>
        <end position="341"/>
    </location>
</feature>
<dbReference type="SMART" id="SM01098">
    <property type="entry name" value="CPSF73-100_C"/>
    <property type="match status" value="1"/>
</dbReference>
<dbReference type="InterPro" id="IPR036866">
    <property type="entry name" value="RibonucZ/Hydroxyglut_hydro"/>
</dbReference>
<dbReference type="GO" id="GO:0003723">
    <property type="term" value="F:RNA binding"/>
    <property type="evidence" value="ECO:0007669"/>
    <property type="project" value="TreeGrafter"/>
</dbReference>
<keyword evidence="5" id="KW-0539">Nucleus</keyword>
<dbReference type="AlphaFoldDB" id="A0A3L8T0C5"/>
<keyword evidence="3" id="KW-0540">Nuclease</keyword>
<dbReference type="Gene3D" id="3.60.15.10">
    <property type="entry name" value="Ribonuclease Z/Hydroxyacylglutathione hydrolase-like"/>
    <property type="match status" value="3"/>
</dbReference>
<dbReference type="SMART" id="SM01027">
    <property type="entry name" value="Beta-Casp"/>
    <property type="match status" value="1"/>
</dbReference>
<dbReference type="PANTHER" id="PTHR11203:SF11">
    <property type="entry name" value="CLEAVAGE AND POLYADENYLATION SPECIFICITY FACTOR SUBUNIT 3"/>
    <property type="match status" value="1"/>
</dbReference>
<dbReference type="SUPFAM" id="SSF56281">
    <property type="entry name" value="Metallo-hydrolase/oxidoreductase"/>
    <property type="match status" value="1"/>
</dbReference>
<dbReference type="Gene3D" id="3.40.50.10890">
    <property type="match status" value="1"/>
</dbReference>
<evidence type="ECO:0000259" key="7">
    <source>
        <dbReference type="SMART" id="SM01098"/>
    </source>
</evidence>
<dbReference type="Proteomes" id="UP000276834">
    <property type="component" value="Unassembled WGS sequence"/>
</dbReference>
<evidence type="ECO:0000259" key="6">
    <source>
        <dbReference type="SMART" id="SM01027"/>
    </source>
</evidence>
<organism evidence="8 9">
    <name type="scientific">Chloebia gouldiae</name>
    <name type="common">Gouldian finch</name>
    <name type="synonym">Erythrura gouldiae</name>
    <dbReference type="NCBI Taxonomy" id="44316"/>
    <lineage>
        <taxon>Eukaryota</taxon>
        <taxon>Metazoa</taxon>
        <taxon>Chordata</taxon>
        <taxon>Craniata</taxon>
        <taxon>Vertebrata</taxon>
        <taxon>Euteleostomi</taxon>
        <taxon>Archelosauria</taxon>
        <taxon>Archosauria</taxon>
        <taxon>Dinosauria</taxon>
        <taxon>Saurischia</taxon>
        <taxon>Theropoda</taxon>
        <taxon>Coelurosauria</taxon>
        <taxon>Aves</taxon>
        <taxon>Neognathae</taxon>
        <taxon>Neoaves</taxon>
        <taxon>Telluraves</taxon>
        <taxon>Australaves</taxon>
        <taxon>Passeriformes</taxon>
        <taxon>Passeroidea</taxon>
        <taxon>Passeridae</taxon>
        <taxon>Chloebia</taxon>
    </lineage>
</organism>
<evidence type="ECO:0000313" key="8">
    <source>
        <dbReference type="EMBL" id="RLW12160.1"/>
    </source>
</evidence>
<dbReference type="EMBL" id="QUSF01000002">
    <property type="protein sequence ID" value="RLW12160.1"/>
    <property type="molecule type" value="Genomic_DNA"/>
</dbReference>
<evidence type="ECO:0008006" key="10">
    <source>
        <dbReference type="Google" id="ProtNLM"/>
    </source>
</evidence>
<protein>
    <recommendedName>
        <fullName evidence="10">Cleavage and polyadenylation specificity factor subunit 3</fullName>
    </recommendedName>
</protein>
<evidence type="ECO:0000256" key="2">
    <source>
        <dbReference type="ARBA" id="ARBA00022664"/>
    </source>
</evidence>
<keyword evidence="2" id="KW-0507">mRNA processing</keyword>
<evidence type="ECO:0000256" key="4">
    <source>
        <dbReference type="ARBA" id="ARBA00022801"/>
    </source>
</evidence>
<dbReference type="Pfam" id="PF11718">
    <property type="entry name" value="CPSF73-100_C"/>
    <property type="match status" value="1"/>
</dbReference>
<evidence type="ECO:0000256" key="1">
    <source>
        <dbReference type="ARBA" id="ARBA00004123"/>
    </source>
</evidence>
<comment type="subcellular location">
    <subcellularLocation>
        <location evidence="1">Nucleus</location>
    </subcellularLocation>
</comment>
<dbReference type="InterPro" id="IPR050698">
    <property type="entry name" value="MBL"/>
</dbReference>
<evidence type="ECO:0000256" key="3">
    <source>
        <dbReference type="ARBA" id="ARBA00022722"/>
    </source>
</evidence>
<evidence type="ECO:0000256" key="5">
    <source>
        <dbReference type="ARBA" id="ARBA00023242"/>
    </source>
</evidence>
<proteinExistence type="predicted"/>
<name>A0A3L8T0C5_CHLGU</name>
<gene>
    <name evidence="8" type="ORF">DV515_00000721</name>
</gene>
<dbReference type="PANTHER" id="PTHR11203">
    <property type="entry name" value="CLEAVAGE AND POLYADENYLATION SPECIFICITY FACTOR FAMILY MEMBER"/>
    <property type="match status" value="1"/>
</dbReference>